<reference evidence="2 3" key="1">
    <citation type="submission" date="2015-06" db="EMBL/GenBank/DDBJ databases">
        <title>Talaromyces atroroseus IBT 11181 draft genome.</title>
        <authorList>
            <person name="Rasmussen K.B."/>
            <person name="Rasmussen S."/>
            <person name="Petersen B."/>
            <person name="Sicheritz-Ponten T."/>
            <person name="Mortensen U.H."/>
            <person name="Thrane U."/>
        </authorList>
    </citation>
    <scope>NUCLEOTIDE SEQUENCE [LARGE SCALE GENOMIC DNA]</scope>
    <source>
        <strain evidence="2 3">IBT 11181</strain>
    </source>
</reference>
<dbReference type="RefSeq" id="XP_020116064.1">
    <property type="nucleotide sequence ID" value="XM_020263725.1"/>
</dbReference>
<sequence>MPASSVIEKQPKRKFIHEVACRFVEMLISQHAVHLQAVRDLYRRCVTREGFPGSPLQESVQGYPGTHAILDRLGLIKHAEETIEDPQKVLADIVDYLKSLDTPTPECLDCAESTDTSDTTISGEVSPEPSTPKEAFNISIPFVNFSWPGTSDDRRLCHTYGGPEPLQQQQQQQQHVSIAKPVSVDDTLAFRGNFSPSEVPVLWNDFPSQLRFMPAATDACQRAGLPTDMSWPAMAGHPSTSMPVGSRDNASDASLYTTDQTYFPGLFGYMHLYSTSSS</sequence>
<protein>
    <submittedName>
        <fullName evidence="2">Uncharacterized protein</fullName>
    </submittedName>
</protein>
<dbReference type="OrthoDB" id="4226771at2759"/>
<dbReference type="Proteomes" id="UP000214365">
    <property type="component" value="Unassembled WGS sequence"/>
</dbReference>
<dbReference type="GeneID" id="31008382"/>
<feature type="region of interest" description="Disordered" evidence="1">
    <location>
        <begin position="112"/>
        <end position="133"/>
    </location>
</feature>
<dbReference type="STRING" id="1441469.A0A225AB28"/>
<gene>
    <name evidence="2" type="ORF">UA08_08626</name>
</gene>
<evidence type="ECO:0000313" key="3">
    <source>
        <dbReference type="Proteomes" id="UP000214365"/>
    </source>
</evidence>
<feature type="compositionally biased region" description="Polar residues" evidence="1">
    <location>
        <begin position="113"/>
        <end position="123"/>
    </location>
</feature>
<organism evidence="2 3">
    <name type="scientific">Talaromyces atroroseus</name>
    <dbReference type="NCBI Taxonomy" id="1441469"/>
    <lineage>
        <taxon>Eukaryota</taxon>
        <taxon>Fungi</taxon>
        <taxon>Dikarya</taxon>
        <taxon>Ascomycota</taxon>
        <taxon>Pezizomycotina</taxon>
        <taxon>Eurotiomycetes</taxon>
        <taxon>Eurotiomycetidae</taxon>
        <taxon>Eurotiales</taxon>
        <taxon>Trichocomaceae</taxon>
        <taxon>Talaromyces</taxon>
        <taxon>Talaromyces sect. Trachyspermi</taxon>
    </lineage>
</organism>
<proteinExistence type="predicted"/>
<keyword evidence="3" id="KW-1185">Reference proteome</keyword>
<name>A0A225AB28_TALAT</name>
<dbReference type="EMBL" id="LFMY01000016">
    <property type="protein sequence ID" value="OKL55943.1"/>
    <property type="molecule type" value="Genomic_DNA"/>
</dbReference>
<comment type="caution">
    <text evidence="2">The sequence shown here is derived from an EMBL/GenBank/DDBJ whole genome shotgun (WGS) entry which is preliminary data.</text>
</comment>
<accession>A0A225AB28</accession>
<evidence type="ECO:0000256" key="1">
    <source>
        <dbReference type="SAM" id="MobiDB-lite"/>
    </source>
</evidence>
<evidence type="ECO:0000313" key="2">
    <source>
        <dbReference type="EMBL" id="OKL55943.1"/>
    </source>
</evidence>
<dbReference type="AlphaFoldDB" id="A0A225AB28"/>